<sequence length="1246" mass="141195">MNVDHSRGLSAQFDNMNLERTTSTRSKQSFKSVNSVRNGQELADLVLRAAALHDDILHTKDVVARPVPTTSSESSISRVPDGFGLPTGFLSSLKDTVGLSSKDAAKTKYSEKVIKVLESKLRAIAKGEDPRYKDDSFRRTVAIFWGNWSDSSWIKTMKESRKVEEMILHFVTCSVKTLKKTIADTNDYRRIRNEQTYWFMLIFREAVVQTTPSATEVIARVDGYVQNMKAEYEKDKAVSAAPPPLERNNTELYHQGGSMVQIATRLFGTRSEQAAILATSRVKNALAELSNDLDVLRSGYAPTCSPRDFRDDDGWRTWLQEEITTITAKKEEYTILVNKLNERTNSRMADARSSSSNRFVTGDMRSHYVQLVRLCMDADLDALANMSDNEMVSLSILSADHITLLEVCADVWRVPHTTVLVVTSAVLVELYLASEIPLECVLEALANLNRYIQEVDRSRWRRSDLSDLADIAIQLVASIPLEIKQQLEQYYQADPTEIGNLCALILHLDKISDVDHSAIDTALESVHNSISDFIDAVDKAATRAYREFAQPDNVDSLVSILLSKAHWLEKHCKKLQKQYPDPVLPGLDLTAIAANKQIPLYLSELRHLGRVRLRTATSPLEPEFAVAEDIFALYRQSHRMQAMYNAFVEDPDPLPDINPLFEPFVFEWFRHMHTEVAKWVQSAVELDNFTVSGNDLTSSSVVDIFASLHQFIRAIDELGWTDERRKADFMAEAAVLIGTVVRRYGDTLFRIFASEISQVERSSKPMANDNEGWLSIASSKLGRKEKAVVTPFNFRPETCVKLNDIAAATVELDKLYFQIDIDKWAGGQSAISAAQSQKARKSLYMIKIARADLGEKFYDEEASLRARVELSDEAGHRIAMTRTVPTDTAFPRWEESFDYVSDRKTWLMASVQNETPEGLQHIGRAFFKLDESMFPEMSTRDLWLPLDQQGRILIRISREEEKTDPQYFFGKAFWSLRRIETDMVHICVDKMLPFLRDCISRKTLKALLRRSQAPSVSTNEALGKIQGFYRSAVSQSESLIPAVKEKSRNVACQALTDVDVESAIGPLLDYFDANLHVLSASLTSANLRSVLSGLWKEILVAIEDVIVPPLSDRPSNMRSLSDGELDIVLKWLKLESIDRQFLRDYFHAGGDESGLPLEELQTQAYQDILRIRIFYDWNTDDLMEECVKDFQKTIKTLYAGRTRGKTMKSQRNLGTIKRDREERKRMKNAGGGGGNGEMILRILRMR</sequence>
<keyword evidence="2" id="KW-1185">Reference proteome</keyword>
<proteinExistence type="predicted"/>
<gene>
    <name evidence="1" type="ORF">QFC22_005765</name>
</gene>
<reference evidence="1" key="1">
    <citation type="submission" date="2023-04" db="EMBL/GenBank/DDBJ databases">
        <title>Draft Genome sequencing of Naganishia species isolated from polar environments using Oxford Nanopore Technology.</title>
        <authorList>
            <person name="Leo P."/>
            <person name="Venkateswaran K."/>
        </authorList>
    </citation>
    <scope>NUCLEOTIDE SEQUENCE</scope>
    <source>
        <strain evidence="1">MNA-CCFEE 5425</strain>
    </source>
</reference>
<name>A0ACC2WS58_9TREE</name>
<dbReference type="EMBL" id="JASBWU010000019">
    <property type="protein sequence ID" value="KAJ9114313.1"/>
    <property type="molecule type" value="Genomic_DNA"/>
</dbReference>
<evidence type="ECO:0000313" key="1">
    <source>
        <dbReference type="EMBL" id="KAJ9114313.1"/>
    </source>
</evidence>
<accession>A0ACC2WS58</accession>
<organism evidence="1 2">
    <name type="scientific">Naganishia vaughanmartiniae</name>
    <dbReference type="NCBI Taxonomy" id="1424756"/>
    <lineage>
        <taxon>Eukaryota</taxon>
        <taxon>Fungi</taxon>
        <taxon>Dikarya</taxon>
        <taxon>Basidiomycota</taxon>
        <taxon>Agaricomycotina</taxon>
        <taxon>Tremellomycetes</taxon>
        <taxon>Filobasidiales</taxon>
        <taxon>Filobasidiaceae</taxon>
        <taxon>Naganishia</taxon>
    </lineage>
</organism>
<dbReference type="Proteomes" id="UP001243375">
    <property type="component" value="Unassembled WGS sequence"/>
</dbReference>
<evidence type="ECO:0000313" key="2">
    <source>
        <dbReference type="Proteomes" id="UP001243375"/>
    </source>
</evidence>
<protein>
    <submittedName>
        <fullName evidence="1">Uncharacterized protein</fullName>
    </submittedName>
</protein>
<comment type="caution">
    <text evidence="1">The sequence shown here is derived from an EMBL/GenBank/DDBJ whole genome shotgun (WGS) entry which is preliminary data.</text>
</comment>